<sequence>MKATFGALLTMLVAASASPISSSSHPSSVQIAGSQLQSLINVLASHSSASRQDIEQIDQNISCTVAYTLALSSTGPPYTIDLASLDLSNCTYTGP</sequence>
<organism evidence="2 3">
    <name type="scientific">Penicillium steckii</name>
    <dbReference type="NCBI Taxonomy" id="303698"/>
    <lineage>
        <taxon>Eukaryota</taxon>
        <taxon>Fungi</taxon>
        <taxon>Dikarya</taxon>
        <taxon>Ascomycota</taxon>
        <taxon>Pezizomycotina</taxon>
        <taxon>Eurotiomycetes</taxon>
        <taxon>Eurotiomycetidae</taxon>
        <taxon>Eurotiales</taxon>
        <taxon>Aspergillaceae</taxon>
        <taxon>Penicillium</taxon>
    </lineage>
</organism>
<gene>
    <name evidence="2" type="ORF">PENSTE_c013G05397</name>
</gene>
<keyword evidence="3" id="KW-1185">Reference proteome</keyword>
<reference evidence="3" key="1">
    <citation type="journal article" date="2017" name="Nat. Microbiol.">
        <title>Global analysis of biosynthetic gene clusters reveals vast potential of secondary metabolite production in Penicillium species.</title>
        <authorList>
            <person name="Nielsen J.C."/>
            <person name="Grijseels S."/>
            <person name="Prigent S."/>
            <person name="Ji B."/>
            <person name="Dainat J."/>
            <person name="Nielsen K.F."/>
            <person name="Frisvad J.C."/>
            <person name="Workman M."/>
            <person name="Nielsen J."/>
        </authorList>
    </citation>
    <scope>NUCLEOTIDE SEQUENCE [LARGE SCALE GENOMIC DNA]</scope>
    <source>
        <strain evidence="3">IBT 24891</strain>
    </source>
</reference>
<dbReference type="EMBL" id="MLKD01000013">
    <property type="protein sequence ID" value="OQE20502.1"/>
    <property type="molecule type" value="Genomic_DNA"/>
</dbReference>
<keyword evidence="1" id="KW-0732">Signal</keyword>
<name>A0A1V6T2M9_9EURO</name>
<evidence type="ECO:0000256" key="1">
    <source>
        <dbReference type="SAM" id="SignalP"/>
    </source>
</evidence>
<feature type="chain" id="PRO_5012370473" evidence="1">
    <location>
        <begin position="18"/>
        <end position="95"/>
    </location>
</feature>
<feature type="signal peptide" evidence="1">
    <location>
        <begin position="1"/>
        <end position="17"/>
    </location>
</feature>
<evidence type="ECO:0000313" key="2">
    <source>
        <dbReference type="EMBL" id="OQE20502.1"/>
    </source>
</evidence>
<protein>
    <submittedName>
        <fullName evidence="2">Uncharacterized protein</fullName>
    </submittedName>
</protein>
<evidence type="ECO:0000313" key="3">
    <source>
        <dbReference type="Proteomes" id="UP000191285"/>
    </source>
</evidence>
<proteinExistence type="predicted"/>
<dbReference type="OrthoDB" id="4281801at2759"/>
<dbReference type="Proteomes" id="UP000191285">
    <property type="component" value="Unassembled WGS sequence"/>
</dbReference>
<comment type="caution">
    <text evidence="2">The sequence shown here is derived from an EMBL/GenBank/DDBJ whole genome shotgun (WGS) entry which is preliminary data.</text>
</comment>
<accession>A0A1V6T2M9</accession>
<dbReference type="AlphaFoldDB" id="A0A1V6T2M9"/>